<sequence>MPGIDRHRATRRVPCLGVLWQGMKPAVRCASRRASQGTWIAAPRGRGVAPSAGPAVRPAAMNRAAPAGNKLFLCEHSRHGWRLRRPPEWGPDRQTIVNTRARAFPSRHGRRMPAWRHL</sequence>
<proteinExistence type="predicted"/>
<evidence type="ECO:0000313" key="1">
    <source>
        <dbReference type="EMBL" id="SOZ63940.1"/>
    </source>
</evidence>
<dbReference type="Proteomes" id="UP000256952">
    <property type="component" value="Chromosome CBM2613_a"/>
</dbReference>
<accession>A0A375E3T9</accession>
<dbReference type="AlphaFoldDB" id="A0A375E3T9"/>
<reference evidence="1" key="1">
    <citation type="submission" date="2018-01" db="EMBL/GenBank/DDBJ databases">
        <authorList>
            <person name="Clerissi C."/>
        </authorList>
    </citation>
    <scope>NUCLEOTIDE SEQUENCE</scope>
    <source>
        <strain evidence="1">Cupriavidus taiwanensis STM 8556</strain>
    </source>
</reference>
<organism evidence="1">
    <name type="scientific">Cupriavidus taiwanensis</name>
    <dbReference type="NCBI Taxonomy" id="164546"/>
    <lineage>
        <taxon>Bacteria</taxon>
        <taxon>Pseudomonadati</taxon>
        <taxon>Pseudomonadota</taxon>
        <taxon>Betaproteobacteria</taxon>
        <taxon>Burkholderiales</taxon>
        <taxon>Burkholderiaceae</taxon>
        <taxon>Cupriavidus</taxon>
    </lineage>
</organism>
<gene>
    <name evidence="1" type="ORF">CBM2613_A50164</name>
</gene>
<dbReference type="EMBL" id="OFTH01000029">
    <property type="protein sequence ID" value="SOZ63940.1"/>
    <property type="molecule type" value="Genomic_DNA"/>
</dbReference>
<name>A0A375E3T9_9BURK</name>
<protein>
    <submittedName>
        <fullName evidence="1">Uncharacterized protein</fullName>
    </submittedName>
</protein>
<comment type="caution">
    <text evidence="1">The sequence shown here is derived from an EMBL/GenBank/DDBJ whole genome shotgun (WGS) entry which is preliminary data.</text>
</comment>